<dbReference type="InterPro" id="IPR000772">
    <property type="entry name" value="Ricin_B_lectin"/>
</dbReference>
<evidence type="ECO:0000256" key="3">
    <source>
        <dbReference type="ARBA" id="ARBA00022801"/>
    </source>
</evidence>
<dbReference type="EC" id="3.4.21.-" evidence="10"/>
<keyword evidence="8" id="KW-0732">Signal</keyword>
<dbReference type="GO" id="GO:0008233">
    <property type="term" value="F:peptidase activity"/>
    <property type="evidence" value="ECO:0007669"/>
    <property type="project" value="UniProtKB-KW"/>
</dbReference>
<evidence type="ECO:0000256" key="1">
    <source>
        <dbReference type="ARBA" id="ARBA00011073"/>
    </source>
</evidence>
<keyword evidence="3 5" id="KW-0378">Hydrolase</keyword>
<keyword evidence="11" id="KW-1185">Reference proteome</keyword>
<evidence type="ECO:0000313" key="10">
    <source>
        <dbReference type="EMBL" id="MDR6843215.1"/>
    </source>
</evidence>
<feature type="active site" description="Charge relay system" evidence="5">
    <location>
        <position position="224"/>
    </location>
</feature>
<dbReference type="InterPro" id="IPR035992">
    <property type="entry name" value="Ricin_B-like_lectins"/>
</dbReference>
<dbReference type="RefSeq" id="WP_430540652.1">
    <property type="nucleotide sequence ID" value="NZ_JAVDTT010000006.1"/>
</dbReference>
<dbReference type="PRINTS" id="PR00723">
    <property type="entry name" value="SUBTILISIN"/>
</dbReference>
<dbReference type="InterPro" id="IPR022398">
    <property type="entry name" value="Peptidase_S8_His-AS"/>
</dbReference>
<dbReference type="Gene3D" id="2.80.10.50">
    <property type="match status" value="2"/>
</dbReference>
<dbReference type="Pfam" id="PF00082">
    <property type="entry name" value="Peptidase_S8"/>
    <property type="match status" value="1"/>
</dbReference>
<dbReference type="Proteomes" id="UP001254759">
    <property type="component" value="Unassembled WGS sequence"/>
</dbReference>
<keyword evidence="4 5" id="KW-0720">Serine protease</keyword>
<evidence type="ECO:0000256" key="5">
    <source>
        <dbReference type="PROSITE-ProRule" id="PRU01240"/>
    </source>
</evidence>
<dbReference type="InterPro" id="IPR000209">
    <property type="entry name" value="Peptidase_S8/S53_dom"/>
</dbReference>
<proteinExistence type="inferred from homology"/>
<comment type="caution">
    <text evidence="10">The sequence shown here is derived from an EMBL/GenBank/DDBJ whole genome shotgun (WGS) entry which is preliminary data.</text>
</comment>
<feature type="chain" id="PRO_5045056190" evidence="8">
    <location>
        <begin position="32"/>
        <end position="597"/>
    </location>
</feature>
<dbReference type="PROSITE" id="PS50231">
    <property type="entry name" value="RICIN_B_LECTIN"/>
    <property type="match status" value="1"/>
</dbReference>
<evidence type="ECO:0000256" key="4">
    <source>
        <dbReference type="ARBA" id="ARBA00022825"/>
    </source>
</evidence>
<dbReference type="CDD" id="cd07496">
    <property type="entry name" value="Peptidases_S8_13"/>
    <property type="match status" value="1"/>
</dbReference>
<gene>
    <name evidence="10" type="ORF">J2W94_003528</name>
</gene>
<evidence type="ECO:0000256" key="2">
    <source>
        <dbReference type="ARBA" id="ARBA00022670"/>
    </source>
</evidence>
<accession>A0ABU1RZ26</accession>
<dbReference type="PROSITE" id="PS51257">
    <property type="entry name" value="PROKAR_LIPOPROTEIN"/>
    <property type="match status" value="1"/>
</dbReference>
<feature type="region of interest" description="Disordered" evidence="7">
    <location>
        <begin position="201"/>
        <end position="222"/>
    </location>
</feature>
<dbReference type="Gene3D" id="3.40.50.200">
    <property type="entry name" value="Peptidase S8/S53 domain"/>
    <property type="match status" value="1"/>
</dbReference>
<feature type="domain" description="Ricin B lectin" evidence="9">
    <location>
        <begin position="460"/>
        <end position="596"/>
    </location>
</feature>
<dbReference type="CDD" id="cd00161">
    <property type="entry name" value="beta-trefoil_Ricin-like"/>
    <property type="match status" value="1"/>
</dbReference>
<dbReference type="PROSITE" id="PS00136">
    <property type="entry name" value="SUBTILASE_ASP"/>
    <property type="match status" value="1"/>
</dbReference>
<dbReference type="InterPro" id="IPR015500">
    <property type="entry name" value="Peptidase_S8_subtilisin-rel"/>
</dbReference>
<dbReference type="PROSITE" id="PS51892">
    <property type="entry name" value="SUBTILASE"/>
    <property type="match status" value="1"/>
</dbReference>
<feature type="active site" description="Charge relay system" evidence="5">
    <location>
        <position position="173"/>
    </location>
</feature>
<dbReference type="GO" id="GO:0006508">
    <property type="term" value="P:proteolysis"/>
    <property type="evidence" value="ECO:0007669"/>
    <property type="project" value="UniProtKB-KW"/>
</dbReference>
<dbReference type="InterPro" id="IPR034176">
    <property type="entry name" value="Peptidases_S8_13"/>
</dbReference>
<name>A0ABU1RZ26_9GAMM</name>
<dbReference type="PANTHER" id="PTHR43806:SF11">
    <property type="entry name" value="CEREVISIN-RELATED"/>
    <property type="match status" value="1"/>
</dbReference>
<evidence type="ECO:0000256" key="8">
    <source>
        <dbReference type="SAM" id="SignalP"/>
    </source>
</evidence>
<organism evidence="10 11">
    <name type="scientific">Pseudoxanthomonas sacheonensis</name>
    <dbReference type="NCBI Taxonomy" id="443615"/>
    <lineage>
        <taxon>Bacteria</taxon>
        <taxon>Pseudomonadati</taxon>
        <taxon>Pseudomonadota</taxon>
        <taxon>Gammaproteobacteria</taxon>
        <taxon>Lysobacterales</taxon>
        <taxon>Lysobacteraceae</taxon>
        <taxon>Pseudoxanthomonas</taxon>
    </lineage>
</organism>
<feature type="signal peptide" evidence="8">
    <location>
        <begin position="1"/>
        <end position="31"/>
    </location>
</feature>
<dbReference type="PANTHER" id="PTHR43806">
    <property type="entry name" value="PEPTIDASE S8"/>
    <property type="match status" value="1"/>
</dbReference>
<evidence type="ECO:0000256" key="7">
    <source>
        <dbReference type="SAM" id="MobiDB-lite"/>
    </source>
</evidence>
<dbReference type="InterPro" id="IPR023827">
    <property type="entry name" value="Peptidase_S8_Asp-AS"/>
</dbReference>
<sequence>MYDHSSRAMRMHALAAATAIALSCVALSAFAADRINLTSLSNEGQDQFIVKYRDGSAQRSSDASLQRSLSMAATSFAGKGKALGLNRVRRTALGSDVVRAGRKLDRVEAAALMRQIAADPNVEYIEPDARKYATFTPNDSYFNEQWGYTGSGINATAAWDVNTGAGAVVAVLDTGITNHSDLNANILPGYDFISDANAARDGNGRDSNPADQGDWCGSDPSSWHGTHVTGTVAAVTNNGNGVAGTAYNAKVVPVRVLGSCGGSTSDIADAIIWASGGSVPGVPNNSNPAKAINLSLGGSGSCDSTSQAAINSAVSRGTTVVVAAGNGNTNVANSNPANCNNVIAVASVNSSGQRSGFSNYGAGIDIAAPGESILSTWNNGTTIPGGESYKYFQGTSMAAPHVAGVVALLQSASGGSKTPAQIETILKSTARAFPQSPSQQIGAGIVNARAALDSLGGGGGGAVGLINLNSGKALDTWSTNNGSELQQWDYWATDNQKWYITRGRLPDTWEVKSKFSGKCLSVPASSTTPGIRLNQWDCYGGTEQLWYQVWSNAQNFQLVNVNSTQCLDVSYGSGANGAAIIQWTCHTGNSQRWSTRP</sequence>
<dbReference type="InterPro" id="IPR023828">
    <property type="entry name" value="Peptidase_S8_Ser-AS"/>
</dbReference>
<dbReference type="SUPFAM" id="SSF50370">
    <property type="entry name" value="Ricin B-like lectins"/>
    <property type="match status" value="1"/>
</dbReference>
<keyword evidence="2 5" id="KW-0645">Protease</keyword>
<dbReference type="EMBL" id="JAVDTT010000006">
    <property type="protein sequence ID" value="MDR6843215.1"/>
    <property type="molecule type" value="Genomic_DNA"/>
</dbReference>
<evidence type="ECO:0000313" key="11">
    <source>
        <dbReference type="Proteomes" id="UP001254759"/>
    </source>
</evidence>
<dbReference type="SUPFAM" id="SSF52743">
    <property type="entry name" value="Subtilisin-like"/>
    <property type="match status" value="1"/>
</dbReference>
<reference evidence="10 11" key="1">
    <citation type="submission" date="2023-07" db="EMBL/GenBank/DDBJ databases">
        <title>Sorghum-associated microbial communities from plants grown in Nebraska, USA.</title>
        <authorList>
            <person name="Schachtman D."/>
        </authorList>
    </citation>
    <scope>NUCLEOTIDE SEQUENCE [LARGE SCALE GENOMIC DNA]</scope>
    <source>
        <strain evidence="10 11">BE107</strain>
    </source>
</reference>
<protein>
    <submittedName>
        <fullName evidence="10">Serine protease</fullName>
        <ecNumber evidence="10">3.4.21.-</ecNumber>
    </submittedName>
</protein>
<dbReference type="PROSITE" id="PS00137">
    <property type="entry name" value="SUBTILASE_HIS"/>
    <property type="match status" value="1"/>
</dbReference>
<evidence type="ECO:0000259" key="9">
    <source>
        <dbReference type="SMART" id="SM00458"/>
    </source>
</evidence>
<dbReference type="InterPro" id="IPR050131">
    <property type="entry name" value="Peptidase_S8_subtilisin-like"/>
</dbReference>
<dbReference type="SMART" id="SM00458">
    <property type="entry name" value="RICIN"/>
    <property type="match status" value="1"/>
</dbReference>
<dbReference type="PROSITE" id="PS00138">
    <property type="entry name" value="SUBTILASE_SER"/>
    <property type="match status" value="1"/>
</dbReference>
<dbReference type="InterPro" id="IPR036852">
    <property type="entry name" value="Peptidase_S8/S53_dom_sf"/>
</dbReference>
<feature type="active site" description="Charge relay system" evidence="5">
    <location>
        <position position="396"/>
    </location>
</feature>
<dbReference type="Pfam" id="PF14200">
    <property type="entry name" value="RicinB_lectin_2"/>
    <property type="match status" value="1"/>
</dbReference>
<comment type="similarity">
    <text evidence="1 5 6">Belongs to the peptidase S8 family.</text>
</comment>
<evidence type="ECO:0000256" key="6">
    <source>
        <dbReference type="RuleBase" id="RU003355"/>
    </source>
</evidence>